<dbReference type="InterPro" id="IPR000182">
    <property type="entry name" value="GNAT_dom"/>
</dbReference>
<dbReference type="CDD" id="cd04301">
    <property type="entry name" value="NAT_SF"/>
    <property type="match status" value="1"/>
</dbReference>
<dbReference type="PROSITE" id="PS51186">
    <property type="entry name" value="GNAT"/>
    <property type="match status" value="1"/>
</dbReference>
<sequence>MQEDFNIRTAVPADAELILSFIKKIAEYEHMSDQVTATAELLKKSIFEDRAAFVFIGEFRRAPVGFALCFENFSTFNGRAGIHLEDLFVDPAMRGKGFGKALFQAVAAEAERRGCERMEWACLNWNTPSIEFYRHMGATALDEWTTYRLSGEAIHQAVMR</sequence>
<accession>A0A328UED0</accession>
<dbReference type="PANTHER" id="PTHR10545">
    <property type="entry name" value="DIAMINE N-ACETYLTRANSFERASE"/>
    <property type="match status" value="1"/>
</dbReference>
<dbReference type="EMBL" id="QLYR01000001">
    <property type="protein sequence ID" value="RAQ29986.1"/>
    <property type="molecule type" value="Genomic_DNA"/>
</dbReference>
<proteinExistence type="inferred from homology"/>
<evidence type="ECO:0000256" key="3">
    <source>
        <dbReference type="ARBA" id="ARBA00023315"/>
    </source>
</evidence>
<dbReference type="Pfam" id="PF00583">
    <property type="entry name" value="Acetyltransf_1"/>
    <property type="match status" value="1"/>
</dbReference>
<dbReference type="PANTHER" id="PTHR10545:SF29">
    <property type="entry name" value="GH14572P-RELATED"/>
    <property type="match status" value="1"/>
</dbReference>
<evidence type="ECO:0000256" key="1">
    <source>
        <dbReference type="ARBA" id="ARBA00008694"/>
    </source>
</evidence>
<dbReference type="RefSeq" id="WP_112331182.1">
    <property type="nucleotide sequence ID" value="NZ_JADPHD010000001.1"/>
</dbReference>
<reference evidence="5 6" key="1">
    <citation type="submission" date="2018-06" db="EMBL/GenBank/DDBJ databases">
        <title>Noncontiguous genome sequence of Ruminococcaceae bacterium ASD2818.</title>
        <authorList>
            <person name="Chaplin A.V."/>
            <person name="Sokolova S.R."/>
            <person name="Kochetkova T.O."/>
            <person name="Goltsov A.Y."/>
            <person name="Trofimov D.Y."/>
            <person name="Efimov B.A."/>
        </authorList>
    </citation>
    <scope>NUCLEOTIDE SEQUENCE [LARGE SCALE GENOMIC DNA]</scope>
    <source>
        <strain evidence="5 6">ASD2818</strain>
    </source>
</reference>
<comment type="caution">
    <text evidence="5">The sequence shown here is derived from an EMBL/GenBank/DDBJ whole genome shotgun (WGS) entry which is preliminary data.</text>
</comment>
<keyword evidence="2 5" id="KW-0808">Transferase</keyword>
<dbReference type="InterPro" id="IPR016181">
    <property type="entry name" value="Acyl_CoA_acyltransferase"/>
</dbReference>
<dbReference type="InterPro" id="IPR051016">
    <property type="entry name" value="Diverse_Substrate_AcTransf"/>
</dbReference>
<dbReference type="Gene3D" id="3.40.630.30">
    <property type="match status" value="1"/>
</dbReference>
<protein>
    <submittedName>
        <fullName evidence="5">GNAT family N-acetyltransferase</fullName>
    </submittedName>
</protein>
<keyword evidence="3" id="KW-0012">Acyltransferase</keyword>
<name>A0A328UED0_9FIRM</name>
<feature type="domain" description="N-acetyltransferase" evidence="4">
    <location>
        <begin position="5"/>
        <end position="160"/>
    </location>
</feature>
<dbReference type="FunFam" id="3.40.630.30:FF:000064">
    <property type="entry name" value="GNAT family acetyltransferase"/>
    <property type="match status" value="1"/>
</dbReference>
<evidence type="ECO:0000313" key="5">
    <source>
        <dbReference type="EMBL" id="RAQ29986.1"/>
    </source>
</evidence>
<comment type="similarity">
    <text evidence="1">Belongs to the acetyltransferase family.</text>
</comment>
<gene>
    <name evidence="5" type="ORF">DPQ25_00230</name>
</gene>
<evidence type="ECO:0000256" key="2">
    <source>
        <dbReference type="ARBA" id="ARBA00022679"/>
    </source>
</evidence>
<dbReference type="SUPFAM" id="SSF55729">
    <property type="entry name" value="Acyl-CoA N-acyltransferases (Nat)"/>
    <property type="match status" value="1"/>
</dbReference>
<evidence type="ECO:0000259" key="4">
    <source>
        <dbReference type="PROSITE" id="PS51186"/>
    </source>
</evidence>
<dbReference type="GO" id="GO:0008080">
    <property type="term" value="F:N-acetyltransferase activity"/>
    <property type="evidence" value="ECO:0007669"/>
    <property type="project" value="TreeGrafter"/>
</dbReference>
<dbReference type="Proteomes" id="UP000249377">
    <property type="component" value="Unassembled WGS sequence"/>
</dbReference>
<keyword evidence="6" id="KW-1185">Reference proteome</keyword>
<dbReference type="AlphaFoldDB" id="A0A328UED0"/>
<evidence type="ECO:0000313" key="6">
    <source>
        <dbReference type="Proteomes" id="UP000249377"/>
    </source>
</evidence>
<organism evidence="5 6">
    <name type="scientific">Hydrogeniiclostridium mannosilyticum</name>
    <dbReference type="NCBI Taxonomy" id="2764322"/>
    <lineage>
        <taxon>Bacteria</taxon>
        <taxon>Bacillati</taxon>
        <taxon>Bacillota</taxon>
        <taxon>Clostridia</taxon>
        <taxon>Eubacteriales</taxon>
        <taxon>Acutalibacteraceae</taxon>
        <taxon>Hydrogeniiclostridium</taxon>
    </lineage>
</organism>